<protein>
    <recommendedName>
        <fullName evidence="5">GDP-mannose pyrophosphatase</fullName>
    </recommendedName>
    <alternativeName>
        <fullName evidence="9">GDP-mannose hydrolase</fullName>
    </alternativeName>
    <alternativeName>
        <fullName evidence="10">GDPMK</fullName>
    </alternativeName>
</protein>
<evidence type="ECO:0000256" key="13">
    <source>
        <dbReference type="PIRSR" id="PIRSR604385-3"/>
    </source>
</evidence>
<feature type="binding site" evidence="11">
    <location>
        <begin position="38"/>
        <end position="40"/>
    </location>
    <ligand>
        <name>GDP-alpha-D-mannose</name>
        <dbReference type="ChEBI" id="CHEBI:57527"/>
        <note>ligand shared between dimeric partners</note>
    </ligand>
</feature>
<dbReference type="InterPro" id="IPR000086">
    <property type="entry name" value="NUDIX_hydrolase_dom"/>
</dbReference>
<keyword evidence="8 12" id="KW-0460">Magnesium</keyword>
<comment type="caution">
    <text evidence="15">The sequence shown here is derived from an EMBL/GenBank/DDBJ whole genome shotgun (WGS) entry which is preliminary data.</text>
</comment>
<evidence type="ECO:0000256" key="3">
    <source>
        <dbReference type="ARBA" id="ARBA00007275"/>
    </source>
</evidence>
<dbReference type="RefSeq" id="WP_004158949.1">
    <property type="nucleotide sequence ID" value="NZ_BAYW01000024.1"/>
</dbReference>
<evidence type="ECO:0000259" key="14">
    <source>
        <dbReference type="PROSITE" id="PS51462"/>
    </source>
</evidence>
<comment type="similarity">
    <text evidence="3">Belongs to the Nudix hydrolase family. NudK subfamily.</text>
</comment>
<dbReference type="GO" id="GO:0006753">
    <property type="term" value="P:nucleoside phosphate metabolic process"/>
    <property type="evidence" value="ECO:0007669"/>
    <property type="project" value="TreeGrafter"/>
</dbReference>
<dbReference type="GO" id="GO:0046872">
    <property type="term" value="F:metal ion binding"/>
    <property type="evidence" value="ECO:0007669"/>
    <property type="project" value="UniProtKB-KW"/>
</dbReference>
<feature type="domain" description="Nudix hydrolase" evidence="14">
    <location>
        <begin position="43"/>
        <end position="180"/>
    </location>
</feature>
<keyword evidence="7 15" id="KW-0378">Hydrolase</keyword>
<dbReference type="GO" id="GO:0016818">
    <property type="term" value="F:hydrolase activity, acting on acid anhydrides, in phosphorus-containing anhydrides"/>
    <property type="evidence" value="ECO:0007669"/>
    <property type="project" value="InterPro"/>
</dbReference>
<feature type="binding site" description="in other chain" evidence="11">
    <location>
        <begin position="85"/>
        <end position="87"/>
    </location>
    <ligand>
        <name>GDP-alpha-D-mannose</name>
        <dbReference type="ChEBI" id="CHEBI:57527"/>
        <note>ligand shared between dimeric partners</note>
    </ligand>
</feature>
<evidence type="ECO:0000256" key="7">
    <source>
        <dbReference type="ARBA" id="ARBA00022801"/>
    </source>
</evidence>
<comment type="catalytic activity">
    <reaction evidence="1">
        <text>GDP-alpha-D-mannose + H2O = alpha-D-mannose 1-phosphate + GMP + 2 H(+)</text>
        <dbReference type="Rhea" id="RHEA:27978"/>
        <dbReference type="ChEBI" id="CHEBI:15377"/>
        <dbReference type="ChEBI" id="CHEBI:15378"/>
        <dbReference type="ChEBI" id="CHEBI:57527"/>
        <dbReference type="ChEBI" id="CHEBI:58115"/>
        <dbReference type="ChEBI" id="CHEBI:58409"/>
    </reaction>
</comment>
<dbReference type="FunFam" id="3.90.79.10:FF:000010">
    <property type="entry name" value="GDP-mannose pyrophosphatase NudK"/>
    <property type="match status" value="1"/>
</dbReference>
<dbReference type="AlphaFoldDB" id="A0A831EKH0"/>
<comment type="cofactor">
    <cofactor evidence="2 12">
        <name>Mg(2+)</name>
        <dbReference type="ChEBI" id="CHEBI:18420"/>
    </cofactor>
</comment>
<dbReference type="PANTHER" id="PTHR11839">
    <property type="entry name" value="UDP/ADP-SUGAR PYROPHOSPHATASE"/>
    <property type="match status" value="1"/>
</dbReference>
<dbReference type="NCBIfam" id="NF011585">
    <property type="entry name" value="PRK15009.1"/>
    <property type="match status" value="1"/>
</dbReference>
<dbReference type="SUPFAM" id="SSF55811">
    <property type="entry name" value="Nudix"/>
    <property type="match status" value="1"/>
</dbReference>
<reference evidence="15 16" key="1">
    <citation type="submission" date="2012-11" db="EMBL/GenBank/DDBJ databases">
        <authorList>
            <person name="Linke B."/>
        </authorList>
    </citation>
    <scope>NUCLEOTIDE SEQUENCE [LARGE SCALE GENOMIC DNA]</scope>
    <source>
        <strain evidence="16">CFBP 1232</strain>
    </source>
</reference>
<evidence type="ECO:0000256" key="12">
    <source>
        <dbReference type="PIRSR" id="PIRSR604385-2"/>
    </source>
</evidence>
<evidence type="ECO:0000256" key="11">
    <source>
        <dbReference type="PIRSR" id="PIRSR604385-1"/>
    </source>
</evidence>
<evidence type="ECO:0000256" key="6">
    <source>
        <dbReference type="ARBA" id="ARBA00022723"/>
    </source>
</evidence>
<proteinExistence type="inferred from homology"/>
<evidence type="ECO:0000256" key="1">
    <source>
        <dbReference type="ARBA" id="ARBA00000847"/>
    </source>
</evidence>
<evidence type="ECO:0000313" key="15">
    <source>
        <dbReference type="EMBL" id="CCO94505.1"/>
    </source>
</evidence>
<dbReference type="Gene3D" id="3.90.79.10">
    <property type="entry name" value="Nucleoside Triphosphate Pyrophosphohydrolase"/>
    <property type="match status" value="1"/>
</dbReference>
<evidence type="ECO:0000256" key="8">
    <source>
        <dbReference type="ARBA" id="ARBA00022842"/>
    </source>
</evidence>
<organism evidence="15 16">
    <name type="scientific">Erwinia amylovora NBRC 12687 = CFBP 1232</name>
    <dbReference type="NCBI Taxonomy" id="1219359"/>
    <lineage>
        <taxon>Bacteria</taxon>
        <taxon>Pseudomonadati</taxon>
        <taxon>Pseudomonadota</taxon>
        <taxon>Gammaproteobacteria</taxon>
        <taxon>Enterobacterales</taxon>
        <taxon>Erwiniaceae</taxon>
        <taxon>Erwinia</taxon>
    </lineage>
</organism>
<dbReference type="InterPro" id="IPR015797">
    <property type="entry name" value="NUDIX_hydrolase-like_dom_sf"/>
</dbReference>
<feature type="binding site" evidence="12">
    <location>
        <position position="100"/>
    </location>
    <ligand>
        <name>Mg(2+)</name>
        <dbReference type="ChEBI" id="CHEBI:18420"/>
        <label>2</label>
    </ligand>
</feature>
<accession>A0A831EKH0</accession>
<feature type="binding site" evidence="12">
    <location>
        <position position="151"/>
    </location>
    <ligand>
        <name>Mg(2+)</name>
        <dbReference type="ChEBI" id="CHEBI:18420"/>
        <label>2</label>
    </ligand>
</feature>
<reference evidence="15 16" key="2">
    <citation type="submission" date="2013-04" db="EMBL/GenBank/DDBJ databases">
        <title>Comparative genomics of 12 strains of Erwinia amylovora identifies a pan-genome with a large conserved core and provides insights into host specificity.</title>
        <authorList>
            <person name="Mann R.A."/>
            <person name="Smits T.H.M."/>
            <person name="Buehlmann A."/>
            <person name="Blom J."/>
            <person name="Goesmann A."/>
            <person name="Frey J.E."/>
            <person name="Plummer K.M."/>
            <person name="Beer S.V."/>
            <person name="Luck J."/>
            <person name="Duffy B."/>
            <person name="Rodoni B."/>
        </authorList>
    </citation>
    <scope>NUCLEOTIDE SEQUENCE [LARGE SCALE GENOMIC DNA]</scope>
    <source>
        <strain evidence="16">CFBP 1232</strain>
    </source>
</reference>
<dbReference type="GeneID" id="97606703"/>
<sequence length="193" mass="21693">MPAKIDVIKNKILSENWFVLRNYTYHLTAKNGTVLQHKREVYDRGNGATILLYNRDKNSVVLTRQFRIATWVNGNPGGELIEACAGLLDNDSPEECIRKESIEETGYAIGEVQKLFELYMSPGGVTELLHFFAAEYSDAQRNNAGGGVEDEAIEVLEMTFPQAWQLVKDGHIKDGKTVILLQHALLAGWLRLD</sequence>
<name>A0A831EKH0_ERWAM</name>
<evidence type="ECO:0000256" key="2">
    <source>
        <dbReference type="ARBA" id="ARBA00001946"/>
    </source>
</evidence>
<feature type="binding site" description="in other chain" evidence="11">
    <location>
        <position position="17"/>
    </location>
    <ligand>
        <name>GDP-alpha-D-mannose</name>
        <dbReference type="ChEBI" id="CHEBI:57527"/>
        <note>ligand shared between dimeric partners</note>
    </ligand>
</feature>
<feature type="binding site" description="in other chain" evidence="11">
    <location>
        <position position="104"/>
    </location>
    <ligand>
        <name>GDP-alpha-D-mannose</name>
        <dbReference type="ChEBI" id="CHEBI:57527"/>
        <note>ligand shared between dimeric partners</note>
    </ligand>
</feature>
<dbReference type="Proteomes" id="UP000013111">
    <property type="component" value="Unassembled WGS sequence"/>
</dbReference>
<dbReference type="PANTHER" id="PTHR11839:SF18">
    <property type="entry name" value="NUDIX HYDROLASE DOMAIN-CONTAINING PROTEIN"/>
    <property type="match status" value="1"/>
</dbReference>
<dbReference type="NCBIfam" id="TIGR00052">
    <property type="entry name" value="nudix-type nucleoside diphosphatase, YffH/AdpP family"/>
    <property type="match status" value="1"/>
</dbReference>
<dbReference type="EMBL" id="CAPB01000025">
    <property type="protein sequence ID" value="CCO94505.1"/>
    <property type="molecule type" value="Genomic_DNA"/>
</dbReference>
<dbReference type="InterPro" id="IPR004385">
    <property type="entry name" value="NDP_pyrophosphatase"/>
</dbReference>
<dbReference type="GO" id="GO:0019693">
    <property type="term" value="P:ribose phosphate metabolic process"/>
    <property type="evidence" value="ECO:0007669"/>
    <property type="project" value="TreeGrafter"/>
</dbReference>
<dbReference type="Pfam" id="PF00293">
    <property type="entry name" value="NUDIX"/>
    <property type="match status" value="1"/>
</dbReference>
<feature type="binding site" description="in other chain" evidence="11">
    <location>
        <position position="127"/>
    </location>
    <ligand>
        <name>GDP-alpha-D-mannose</name>
        <dbReference type="ChEBI" id="CHEBI:57527"/>
        <note>ligand shared between dimeric partners</note>
    </ligand>
</feature>
<gene>
    <name evidence="15" type="ORF">BN437_2595</name>
</gene>
<evidence type="ECO:0000256" key="9">
    <source>
        <dbReference type="ARBA" id="ARBA00032162"/>
    </source>
</evidence>
<feature type="binding site" description="in other chain" evidence="11">
    <location>
        <position position="67"/>
    </location>
    <ligand>
        <name>GDP-alpha-D-mannose</name>
        <dbReference type="ChEBI" id="CHEBI:57527"/>
        <note>ligand shared between dimeric partners</note>
    </ligand>
</feature>
<evidence type="ECO:0000313" key="16">
    <source>
        <dbReference type="Proteomes" id="UP000013111"/>
    </source>
</evidence>
<dbReference type="GO" id="GO:0005829">
    <property type="term" value="C:cytosol"/>
    <property type="evidence" value="ECO:0007669"/>
    <property type="project" value="TreeGrafter"/>
</dbReference>
<feature type="short sequence motif" description="Nudix box" evidence="13">
    <location>
        <begin position="86"/>
        <end position="107"/>
    </location>
</feature>
<evidence type="ECO:0000256" key="5">
    <source>
        <dbReference type="ARBA" id="ARBA00016377"/>
    </source>
</evidence>
<keyword evidence="6 12" id="KW-0479">Metal-binding</keyword>
<feature type="binding site" description="in other chain" evidence="11">
    <location>
        <begin position="150"/>
        <end position="151"/>
    </location>
    <ligand>
        <name>GDP-alpha-D-mannose</name>
        <dbReference type="ChEBI" id="CHEBI:57527"/>
        <note>ligand shared between dimeric partners</note>
    </ligand>
</feature>
<evidence type="ECO:0000256" key="10">
    <source>
        <dbReference type="ARBA" id="ARBA00032272"/>
    </source>
</evidence>
<evidence type="ECO:0000256" key="4">
    <source>
        <dbReference type="ARBA" id="ARBA00011738"/>
    </source>
</evidence>
<feature type="binding site" evidence="12">
    <location>
        <position position="104"/>
    </location>
    <ligand>
        <name>Mg(2+)</name>
        <dbReference type="ChEBI" id="CHEBI:18420"/>
        <label>2</label>
    </ligand>
</feature>
<dbReference type="PROSITE" id="PS51462">
    <property type="entry name" value="NUDIX"/>
    <property type="match status" value="1"/>
</dbReference>
<feature type="binding site" evidence="12">
    <location>
        <position position="85"/>
    </location>
    <ligand>
        <name>Mg(2+)</name>
        <dbReference type="ChEBI" id="CHEBI:18420"/>
        <label>1</label>
    </ligand>
</feature>
<dbReference type="CDD" id="cd24157">
    <property type="entry name" value="NUDIX_GDPMK"/>
    <property type="match status" value="1"/>
</dbReference>
<feature type="binding site" description="in other chain" evidence="11">
    <location>
        <position position="176"/>
    </location>
    <ligand>
        <name>GDP-alpha-D-mannose</name>
        <dbReference type="ChEBI" id="CHEBI:57527"/>
        <note>ligand shared between dimeric partners</note>
    </ligand>
</feature>
<comment type="subunit">
    <text evidence="4">Homodimer.</text>
</comment>